<evidence type="ECO:0000313" key="6">
    <source>
        <dbReference type="EMBL" id="SLN62711.1"/>
    </source>
</evidence>
<dbReference type="RefSeq" id="WP_085855111.1">
    <property type="nucleotide sequence ID" value="NZ_FOPF01000011.1"/>
</dbReference>
<dbReference type="InterPro" id="IPR002932">
    <property type="entry name" value="Glu_synthdom"/>
</dbReference>
<dbReference type="Proteomes" id="UP000193870">
    <property type="component" value="Unassembled WGS sequence"/>
</dbReference>
<keyword evidence="4" id="KW-1133">Transmembrane helix</keyword>
<dbReference type="PANTHER" id="PTHR43819">
    <property type="entry name" value="ARCHAEAL-TYPE GLUTAMATE SYNTHASE [NADPH]"/>
    <property type="match status" value="1"/>
</dbReference>
<dbReference type="PIRSF" id="PIRSF500060">
    <property type="entry name" value="UCP500060"/>
    <property type="match status" value="1"/>
</dbReference>
<keyword evidence="6" id="KW-0560">Oxidoreductase</keyword>
<keyword evidence="7" id="KW-1185">Reference proteome</keyword>
<feature type="region of interest" description="Disordered" evidence="3">
    <location>
        <begin position="539"/>
        <end position="567"/>
    </location>
</feature>
<protein>
    <submittedName>
        <fullName evidence="6">Glutamate synthase [NADPH] large chain</fullName>
        <ecNumber evidence="6">1.4.1.13</ecNumber>
    </submittedName>
</protein>
<comment type="similarity">
    <text evidence="1 2">Belongs to the glutamate synthase family.</text>
</comment>
<evidence type="ECO:0000256" key="1">
    <source>
        <dbReference type="ARBA" id="ARBA00009716"/>
    </source>
</evidence>
<evidence type="ECO:0000259" key="5">
    <source>
        <dbReference type="Pfam" id="PF01645"/>
    </source>
</evidence>
<dbReference type="GO" id="GO:0006537">
    <property type="term" value="P:glutamate biosynthetic process"/>
    <property type="evidence" value="ECO:0007669"/>
    <property type="project" value="InterPro"/>
</dbReference>
<dbReference type="InterPro" id="IPR024188">
    <property type="entry name" value="GltB"/>
</dbReference>
<sequence length="567" mass="62377">MLRYLGYDPERVGPVHRFGVLGGAAVLAVVLLVVAIGTGSWWWWLLTVVAVAIAIVGLSDIFQIHHSILRNYPVLGHIRFFFEKIRPEIRQYFIESDQDEEPFSREDRSIVYQRAKDEEGARPFGTKKKVYEGGYSWMTHSIAPTHLDRRDFRVRVGGPDCKQPYDASLYNVSAMSFGSLSGAAVEAINKGAKMGGFSQDTGEGGISKYHRHGGDLTWEIGSGYFGCRNNETGRFDPGKFAQQAEDPQVKMIELKLSQGAKPGHGGMLPAAKITEEIAEARGVPMGLDCVSPAGHSEFSTPIELCEFLGELRDLSHGKPVGFKLCIGHRREFMGIVKAMIETGIYPDFIVVDGTEGGTGAAPLEFANHVGMPLTEGLSFVHNVLRGADIRDRIRVGAAGKLIHAFDIARAFALGADWCNSARGFMFAVGCIQAQACHTNKCPTGVTTQDPLRQRALVVPEKSERVAAFHRNTMRALAEMTGAAGLEDPRDFLPYHFMKREGDGDMVEASDVWTYLPVGFLVRDVGFDDEVFRRRWNRASATTFKPPDPAGRTQTRTSAGDDARQSSE</sequence>
<dbReference type="CDD" id="cd02808">
    <property type="entry name" value="GltS_FMN"/>
    <property type="match status" value="1"/>
</dbReference>
<dbReference type="InterPro" id="IPR013785">
    <property type="entry name" value="Aldolase_TIM"/>
</dbReference>
<dbReference type="Pfam" id="PF01645">
    <property type="entry name" value="Glu_synthase"/>
    <property type="match status" value="1"/>
</dbReference>
<feature type="transmembrane region" description="Helical" evidence="4">
    <location>
        <begin position="18"/>
        <end position="36"/>
    </location>
</feature>
<dbReference type="STRING" id="315423.SAMN04488020_11156"/>
<dbReference type="EMBL" id="FWFV01000010">
    <property type="protein sequence ID" value="SLN62711.1"/>
    <property type="molecule type" value="Genomic_DNA"/>
</dbReference>
<dbReference type="InterPro" id="IPR027283">
    <property type="entry name" value="YerD"/>
</dbReference>
<dbReference type="SUPFAM" id="SSF51395">
    <property type="entry name" value="FMN-linked oxidoreductases"/>
    <property type="match status" value="1"/>
</dbReference>
<feature type="compositionally biased region" description="Basic and acidic residues" evidence="3">
    <location>
        <begin position="558"/>
        <end position="567"/>
    </location>
</feature>
<dbReference type="OrthoDB" id="9758182at2"/>
<keyword evidence="4" id="KW-0472">Membrane</keyword>
<accession>A0A1Y5TF80</accession>
<gene>
    <name evidence="6" type="primary">gltB_2</name>
    <name evidence="6" type="ORF">PAM7066_03131</name>
</gene>
<reference evidence="6 7" key="1">
    <citation type="submission" date="2017-03" db="EMBL/GenBank/DDBJ databases">
        <authorList>
            <person name="Afonso C.L."/>
            <person name="Miller P.J."/>
            <person name="Scott M.A."/>
            <person name="Spackman E."/>
            <person name="Goraichik I."/>
            <person name="Dimitrov K.M."/>
            <person name="Suarez D.L."/>
            <person name="Swayne D.E."/>
        </authorList>
    </citation>
    <scope>NUCLEOTIDE SEQUENCE [LARGE SCALE GENOMIC DNA]</scope>
    <source>
        <strain evidence="6 7">CECT 7066</strain>
    </source>
</reference>
<evidence type="ECO:0000313" key="7">
    <source>
        <dbReference type="Proteomes" id="UP000193870"/>
    </source>
</evidence>
<dbReference type="EC" id="1.4.1.13" evidence="6"/>
<dbReference type="Gene3D" id="3.20.20.70">
    <property type="entry name" value="Aldolase class I"/>
    <property type="match status" value="1"/>
</dbReference>
<evidence type="ECO:0000256" key="4">
    <source>
        <dbReference type="SAM" id="Phobius"/>
    </source>
</evidence>
<dbReference type="PIRSF" id="PIRSF006429">
    <property type="entry name" value="GOGAT_lg_2"/>
    <property type="match status" value="1"/>
</dbReference>
<keyword evidence="4" id="KW-0812">Transmembrane</keyword>
<feature type="domain" description="Glutamate synthase" evidence="5">
    <location>
        <begin position="171"/>
        <end position="485"/>
    </location>
</feature>
<dbReference type="PANTHER" id="PTHR43819:SF1">
    <property type="entry name" value="ARCHAEAL-TYPE GLUTAMATE SYNTHASE [NADPH]"/>
    <property type="match status" value="1"/>
</dbReference>
<organism evidence="6 7">
    <name type="scientific">Palleronia marisminoris</name>
    <dbReference type="NCBI Taxonomy" id="315423"/>
    <lineage>
        <taxon>Bacteria</taxon>
        <taxon>Pseudomonadati</taxon>
        <taxon>Pseudomonadota</taxon>
        <taxon>Alphaproteobacteria</taxon>
        <taxon>Rhodobacterales</taxon>
        <taxon>Roseobacteraceae</taxon>
        <taxon>Palleronia</taxon>
    </lineage>
</organism>
<evidence type="ECO:0000256" key="2">
    <source>
        <dbReference type="PIRNR" id="PIRNR006429"/>
    </source>
</evidence>
<dbReference type="GO" id="GO:0004355">
    <property type="term" value="F:glutamate synthase (NADPH) activity"/>
    <property type="evidence" value="ECO:0007669"/>
    <property type="project" value="UniProtKB-EC"/>
</dbReference>
<feature type="transmembrane region" description="Helical" evidence="4">
    <location>
        <begin position="42"/>
        <end position="62"/>
    </location>
</feature>
<proteinExistence type="inferred from homology"/>
<dbReference type="AlphaFoldDB" id="A0A1Y5TF80"/>
<name>A0A1Y5TF80_9RHOB</name>
<evidence type="ECO:0000256" key="3">
    <source>
        <dbReference type="SAM" id="MobiDB-lite"/>
    </source>
</evidence>